<dbReference type="AlphaFoldDB" id="A0A397V9D4"/>
<accession>A0A397V9D4</accession>
<evidence type="ECO:0000313" key="3">
    <source>
        <dbReference type="Proteomes" id="UP000266673"/>
    </source>
</evidence>
<protein>
    <submittedName>
        <fullName evidence="2">Uncharacterized protein</fullName>
    </submittedName>
</protein>
<gene>
    <name evidence="2" type="ORF">C2G38_2183997</name>
</gene>
<feature type="compositionally biased region" description="Basic and acidic residues" evidence="1">
    <location>
        <begin position="30"/>
        <end position="43"/>
    </location>
</feature>
<keyword evidence="3" id="KW-1185">Reference proteome</keyword>
<comment type="caution">
    <text evidence="2">The sequence shown here is derived from an EMBL/GenBank/DDBJ whole genome shotgun (WGS) entry which is preliminary data.</text>
</comment>
<name>A0A397V9D4_9GLOM</name>
<feature type="region of interest" description="Disordered" evidence="1">
    <location>
        <begin position="30"/>
        <end position="50"/>
    </location>
</feature>
<proteinExistence type="predicted"/>
<evidence type="ECO:0000313" key="2">
    <source>
        <dbReference type="EMBL" id="RIB18662.1"/>
    </source>
</evidence>
<dbReference type="Proteomes" id="UP000266673">
    <property type="component" value="Unassembled WGS sequence"/>
</dbReference>
<dbReference type="OrthoDB" id="10501980at2759"/>
<organism evidence="2 3">
    <name type="scientific">Gigaspora rosea</name>
    <dbReference type="NCBI Taxonomy" id="44941"/>
    <lineage>
        <taxon>Eukaryota</taxon>
        <taxon>Fungi</taxon>
        <taxon>Fungi incertae sedis</taxon>
        <taxon>Mucoromycota</taxon>
        <taxon>Glomeromycotina</taxon>
        <taxon>Glomeromycetes</taxon>
        <taxon>Diversisporales</taxon>
        <taxon>Gigasporaceae</taxon>
        <taxon>Gigaspora</taxon>
    </lineage>
</organism>
<evidence type="ECO:0000256" key="1">
    <source>
        <dbReference type="SAM" id="MobiDB-lite"/>
    </source>
</evidence>
<sequence length="264" mass="30847">MKCSNRTTRSYIPVPKLRIKLKKPKYEEIKETSVSDKTSEHSNTEPTYWSSEEHLNEETESILATSYTLLNEVSIFSQYIMKKILDHEDINNYHLSQTSLVDIIEVPVECDEFDASVDSDESDIEVSINSVLENTFSNFKGFDATSEYEDLVKIITHPEFRTEDVPKNIWQVRRWRNRLPLVETRQHNVPLCMKKTLSTYKSTKKAFTISPLIHLERVLNNPALMPEMYFGPGVVTKEKQEFWHGELWQDSLLFGEFEIKNNES</sequence>
<dbReference type="EMBL" id="QKWP01000525">
    <property type="protein sequence ID" value="RIB18662.1"/>
    <property type="molecule type" value="Genomic_DNA"/>
</dbReference>
<reference evidence="2 3" key="1">
    <citation type="submission" date="2018-06" db="EMBL/GenBank/DDBJ databases">
        <title>Comparative genomics reveals the genomic features of Rhizophagus irregularis, R. cerebriforme, R. diaphanum and Gigaspora rosea, and their symbiotic lifestyle signature.</title>
        <authorList>
            <person name="Morin E."/>
            <person name="San Clemente H."/>
            <person name="Chen E.C.H."/>
            <person name="De La Providencia I."/>
            <person name="Hainaut M."/>
            <person name="Kuo A."/>
            <person name="Kohler A."/>
            <person name="Murat C."/>
            <person name="Tang N."/>
            <person name="Roy S."/>
            <person name="Loubradou J."/>
            <person name="Henrissat B."/>
            <person name="Grigoriev I.V."/>
            <person name="Corradi N."/>
            <person name="Roux C."/>
            <person name="Martin F.M."/>
        </authorList>
    </citation>
    <scope>NUCLEOTIDE SEQUENCE [LARGE SCALE GENOMIC DNA]</scope>
    <source>
        <strain evidence="2 3">DAOM 194757</strain>
    </source>
</reference>